<comment type="subcellular location">
    <subcellularLocation>
        <location evidence="1">Cell membrane</location>
        <topology evidence="1">Single-pass type I membrane protein</topology>
    </subcellularLocation>
</comment>
<keyword evidence="10" id="KW-0325">Glycoprotein</keyword>
<evidence type="ECO:0000256" key="10">
    <source>
        <dbReference type="ARBA" id="ARBA00023180"/>
    </source>
</evidence>
<evidence type="ECO:0000256" key="8">
    <source>
        <dbReference type="ARBA" id="ARBA00022989"/>
    </source>
</evidence>
<accession>A0A834YWK5</accession>
<proteinExistence type="inferred from homology"/>
<keyword evidence="14" id="KW-1185">Reference proteome</keyword>
<evidence type="ECO:0000256" key="1">
    <source>
        <dbReference type="ARBA" id="ARBA00004251"/>
    </source>
</evidence>
<feature type="domain" description="Leucine-rich repeat-containing N-terminal plant-type" evidence="12">
    <location>
        <begin position="32"/>
        <end position="74"/>
    </location>
</feature>
<evidence type="ECO:0000256" key="7">
    <source>
        <dbReference type="ARBA" id="ARBA00022737"/>
    </source>
</evidence>
<dbReference type="InterPro" id="IPR013210">
    <property type="entry name" value="LRR_N_plant-typ"/>
</dbReference>
<dbReference type="Pfam" id="PF13855">
    <property type="entry name" value="LRR_8"/>
    <property type="match status" value="2"/>
</dbReference>
<dbReference type="InterPro" id="IPR032675">
    <property type="entry name" value="LRR_dom_sf"/>
</dbReference>
<organism evidence="13 14">
    <name type="scientific">Tetracentron sinense</name>
    <name type="common">Spur-leaf</name>
    <dbReference type="NCBI Taxonomy" id="13715"/>
    <lineage>
        <taxon>Eukaryota</taxon>
        <taxon>Viridiplantae</taxon>
        <taxon>Streptophyta</taxon>
        <taxon>Embryophyta</taxon>
        <taxon>Tracheophyta</taxon>
        <taxon>Spermatophyta</taxon>
        <taxon>Magnoliopsida</taxon>
        <taxon>Trochodendrales</taxon>
        <taxon>Trochodendraceae</taxon>
        <taxon>Tetracentron</taxon>
    </lineage>
</organism>
<feature type="signal peptide" evidence="11">
    <location>
        <begin position="1"/>
        <end position="20"/>
    </location>
</feature>
<dbReference type="Pfam" id="PF00560">
    <property type="entry name" value="LRR_1"/>
    <property type="match status" value="7"/>
</dbReference>
<keyword evidence="3" id="KW-1003">Cell membrane</keyword>
<keyword evidence="7" id="KW-0677">Repeat</keyword>
<comment type="similarity">
    <text evidence="2">Belongs to the RLP family.</text>
</comment>
<evidence type="ECO:0000256" key="9">
    <source>
        <dbReference type="ARBA" id="ARBA00023136"/>
    </source>
</evidence>
<dbReference type="SUPFAM" id="SSF52058">
    <property type="entry name" value="L domain-like"/>
    <property type="match status" value="1"/>
</dbReference>
<evidence type="ECO:0000259" key="12">
    <source>
        <dbReference type="Pfam" id="PF08263"/>
    </source>
</evidence>
<evidence type="ECO:0000313" key="14">
    <source>
        <dbReference type="Proteomes" id="UP000655225"/>
    </source>
</evidence>
<dbReference type="SMART" id="SM00369">
    <property type="entry name" value="LRR_TYP"/>
    <property type="match status" value="10"/>
</dbReference>
<dbReference type="Gene3D" id="3.80.10.10">
    <property type="entry name" value="Ribonuclease Inhibitor"/>
    <property type="match status" value="6"/>
</dbReference>
<evidence type="ECO:0000256" key="3">
    <source>
        <dbReference type="ARBA" id="ARBA00022475"/>
    </source>
</evidence>
<dbReference type="GO" id="GO:0005886">
    <property type="term" value="C:plasma membrane"/>
    <property type="evidence" value="ECO:0007669"/>
    <property type="project" value="UniProtKB-SubCell"/>
</dbReference>
<keyword evidence="9" id="KW-0472">Membrane</keyword>
<keyword evidence="6 11" id="KW-0732">Signal</keyword>
<keyword evidence="8" id="KW-1133">Transmembrane helix</keyword>
<evidence type="ECO:0000313" key="13">
    <source>
        <dbReference type="EMBL" id="KAF8394890.1"/>
    </source>
</evidence>
<dbReference type="InterPro" id="IPR001611">
    <property type="entry name" value="Leu-rich_rpt"/>
</dbReference>
<dbReference type="FunFam" id="3.80.10.10:FF:000383">
    <property type="entry name" value="Leucine-rich repeat receptor protein kinase EMS1"/>
    <property type="match status" value="1"/>
</dbReference>
<evidence type="ECO:0000256" key="4">
    <source>
        <dbReference type="ARBA" id="ARBA00022614"/>
    </source>
</evidence>
<dbReference type="PANTHER" id="PTHR48061:SF2">
    <property type="entry name" value="RECEPTOR LIKE PROTEIN 30-LIKE"/>
    <property type="match status" value="1"/>
</dbReference>
<sequence length="902" mass="99459">MRFQLLSWLLLLVFLPIFFRFDIISVRSLCLDDQSSLLFQLKQNLSFNNNSTSLKLLSWNSSTDCCYWKGVTCDGAGARVTGLDLSSEWITGGIDNSSSLFDLGYLQRLNLAGNRFNYTQIPSGFDRLRSLIYLNLSNSGFGGQIPIGISRLTRLVSLDLSSTYPVFLSLKLENPNLRTLVWNLSSLMELRLDGVNISAQGREWCQALSSALPKLQVLSLSNCYLSGPLDSSLPNLTSLSEIYLNQNNLSAEVPEFFANFLNLTSLLLRYCGLNGTFPEKIFQLQMLQTLDLSSNPLLRGFLPEFPQNRSLQTLVLSDTNFSGKLPNSVGNLKLLSKLELAGCGFKGSIPSSMANLTQLVYLDFSLNNFSGPIPSLGLSKNLSQIILAHNRLAGPIPYSHWDSIVNLDLRNNSLTGHIPSSLFALPSLQKLRLDNNQLTGGLGEFFNASSSLLDTLDLSSNKLEGPIPKAVFELRGLKILTLSSNKFNGTLGLIIIQNLRNLSNLDLSYNSLSIDTAAINNSVLSSLPKIRTLKLASCNLSVFPDFLRNQSKLSHLDLSENEIRGLIPKWIWNIGDGTLVHLNLSRNLLEDLERPLPNLSSSKLAILDLHKNLLRGSIPDPPPLASFLDYSNNEFTSIIPSNISNYLGVTIFLSLSGNKLSGEIPISICEATYLQVLDLSNNSLSGLIPPCLADMSVNLNILNLRGNDLNGTFPQTFGDGCSLRTLDLNGNQLEGQVSRTLANCTGLEVLDLGNNQLNDTFPFWLGSLPQLRVLVLRSNRFHGSIIHPGTNCTFPMLQILDLSSNDFTGSLPSQCFLSWKGMITSEDEAQSKLKHQMVILKFGFLELSHLYYQDAVTVTLKGLELEMVKILSVFASIDFSNNNFQGEIPEVMGDLNSLCVLN</sequence>
<dbReference type="PRINTS" id="PR00019">
    <property type="entry name" value="LEURICHRPT"/>
</dbReference>
<name>A0A834YWK5_TETSI</name>
<dbReference type="OMA" id="IWYFERV"/>
<evidence type="ECO:0000256" key="2">
    <source>
        <dbReference type="ARBA" id="ARBA00009592"/>
    </source>
</evidence>
<keyword evidence="4" id="KW-0433">Leucine-rich repeat</keyword>
<reference evidence="13 14" key="1">
    <citation type="submission" date="2020-04" db="EMBL/GenBank/DDBJ databases">
        <title>Plant Genome Project.</title>
        <authorList>
            <person name="Zhang R.-G."/>
        </authorList>
    </citation>
    <scope>NUCLEOTIDE SEQUENCE [LARGE SCALE GENOMIC DNA]</scope>
    <source>
        <strain evidence="13">YNK0</strain>
        <tissue evidence="13">Leaf</tissue>
    </source>
</reference>
<comment type="caution">
    <text evidence="13">The sequence shown here is derived from an EMBL/GenBank/DDBJ whole genome shotgun (WGS) entry which is preliminary data.</text>
</comment>
<dbReference type="Proteomes" id="UP000655225">
    <property type="component" value="Unassembled WGS sequence"/>
</dbReference>
<dbReference type="Pfam" id="PF08263">
    <property type="entry name" value="LRRNT_2"/>
    <property type="match status" value="1"/>
</dbReference>
<dbReference type="FunFam" id="3.80.10.10:FF:000041">
    <property type="entry name" value="LRR receptor-like serine/threonine-protein kinase ERECTA"/>
    <property type="match status" value="2"/>
</dbReference>
<keyword evidence="5" id="KW-0812">Transmembrane</keyword>
<evidence type="ECO:0000256" key="6">
    <source>
        <dbReference type="ARBA" id="ARBA00022729"/>
    </source>
</evidence>
<dbReference type="SUPFAM" id="SSF52047">
    <property type="entry name" value="RNI-like"/>
    <property type="match status" value="1"/>
</dbReference>
<dbReference type="InterPro" id="IPR003591">
    <property type="entry name" value="Leu-rich_rpt_typical-subtyp"/>
</dbReference>
<dbReference type="EMBL" id="JABCRI010000013">
    <property type="protein sequence ID" value="KAF8394890.1"/>
    <property type="molecule type" value="Genomic_DNA"/>
</dbReference>
<gene>
    <name evidence="13" type="ORF">HHK36_018828</name>
</gene>
<dbReference type="InterPro" id="IPR046956">
    <property type="entry name" value="RLP23-like"/>
</dbReference>
<evidence type="ECO:0000256" key="5">
    <source>
        <dbReference type="ARBA" id="ARBA00022692"/>
    </source>
</evidence>
<dbReference type="PROSITE" id="PS51450">
    <property type="entry name" value="LRR"/>
    <property type="match status" value="1"/>
</dbReference>
<dbReference type="PANTHER" id="PTHR48061">
    <property type="entry name" value="LEUCINE-RICH REPEAT RECEPTOR PROTEIN KINASE EMS1-LIKE-RELATED"/>
    <property type="match status" value="1"/>
</dbReference>
<feature type="chain" id="PRO_5032556755" description="Leucine-rich repeat-containing N-terminal plant-type domain-containing protein" evidence="11">
    <location>
        <begin position="21"/>
        <end position="902"/>
    </location>
</feature>
<evidence type="ECO:0000256" key="11">
    <source>
        <dbReference type="SAM" id="SignalP"/>
    </source>
</evidence>
<dbReference type="AlphaFoldDB" id="A0A834YWK5"/>
<protein>
    <recommendedName>
        <fullName evidence="12">Leucine-rich repeat-containing N-terminal plant-type domain-containing protein</fullName>
    </recommendedName>
</protein>
<dbReference type="OrthoDB" id="676979at2759"/>